<dbReference type="OrthoDB" id="166803at2759"/>
<dbReference type="InterPro" id="IPR051076">
    <property type="entry name" value="Golgi_membrane_TVP38/TMEM64"/>
</dbReference>
<gene>
    <name evidence="6" type="ORF">CALVIDRAFT_473007</name>
</gene>
<dbReference type="GO" id="GO:0012505">
    <property type="term" value="C:endomembrane system"/>
    <property type="evidence" value="ECO:0007669"/>
    <property type="project" value="UniProtKB-SubCell"/>
</dbReference>
<proteinExistence type="predicted"/>
<dbReference type="EMBL" id="KV417333">
    <property type="protein sequence ID" value="KZO90862.1"/>
    <property type="molecule type" value="Genomic_DNA"/>
</dbReference>
<dbReference type="STRING" id="1330018.A0A167GSJ5"/>
<dbReference type="PANTHER" id="PTHR47549:SF2">
    <property type="entry name" value="GOLGI APPARATUS MEMBRANE PROTEIN TVP38"/>
    <property type="match status" value="1"/>
</dbReference>
<evidence type="ECO:0000313" key="6">
    <source>
        <dbReference type="EMBL" id="KZO90862.1"/>
    </source>
</evidence>
<dbReference type="Proteomes" id="UP000076738">
    <property type="component" value="Unassembled WGS sequence"/>
</dbReference>
<reference evidence="6 7" key="1">
    <citation type="journal article" date="2016" name="Mol. Biol. Evol.">
        <title>Comparative Genomics of Early-Diverging Mushroom-Forming Fungi Provides Insights into the Origins of Lignocellulose Decay Capabilities.</title>
        <authorList>
            <person name="Nagy L.G."/>
            <person name="Riley R."/>
            <person name="Tritt A."/>
            <person name="Adam C."/>
            <person name="Daum C."/>
            <person name="Floudas D."/>
            <person name="Sun H."/>
            <person name="Yadav J.S."/>
            <person name="Pangilinan J."/>
            <person name="Larsson K.H."/>
            <person name="Matsuura K."/>
            <person name="Barry K."/>
            <person name="Labutti K."/>
            <person name="Kuo R."/>
            <person name="Ohm R.A."/>
            <person name="Bhattacharya S.S."/>
            <person name="Shirouzu T."/>
            <person name="Yoshinaga Y."/>
            <person name="Martin F.M."/>
            <person name="Grigoriev I.V."/>
            <person name="Hibbett D.S."/>
        </authorList>
    </citation>
    <scope>NUCLEOTIDE SEQUENCE [LARGE SCALE GENOMIC DNA]</scope>
    <source>
        <strain evidence="6 7">TUFC12733</strain>
    </source>
</reference>
<organism evidence="6 7">
    <name type="scientific">Calocera viscosa (strain TUFC12733)</name>
    <dbReference type="NCBI Taxonomy" id="1330018"/>
    <lineage>
        <taxon>Eukaryota</taxon>
        <taxon>Fungi</taxon>
        <taxon>Dikarya</taxon>
        <taxon>Basidiomycota</taxon>
        <taxon>Agaricomycotina</taxon>
        <taxon>Dacrymycetes</taxon>
        <taxon>Dacrymycetales</taxon>
        <taxon>Dacrymycetaceae</taxon>
        <taxon>Calocera</taxon>
    </lineage>
</organism>
<feature type="signal peptide" evidence="5">
    <location>
        <begin position="1"/>
        <end position="19"/>
    </location>
</feature>
<evidence type="ECO:0000256" key="2">
    <source>
        <dbReference type="ARBA" id="ARBA00022692"/>
    </source>
</evidence>
<evidence type="ECO:0000256" key="1">
    <source>
        <dbReference type="ARBA" id="ARBA00004127"/>
    </source>
</evidence>
<sequence length="66" mass="6999">VTTAMFATCGMSIWVFCLAAALSLPKQFVTVYLGYLLEQSGQGTVEPTSSKIISDPIVAISNLTTI</sequence>
<keyword evidence="7" id="KW-1185">Reference proteome</keyword>
<feature type="non-terminal residue" evidence="6">
    <location>
        <position position="66"/>
    </location>
</feature>
<evidence type="ECO:0000256" key="4">
    <source>
        <dbReference type="ARBA" id="ARBA00023136"/>
    </source>
</evidence>
<feature type="non-terminal residue" evidence="6">
    <location>
        <position position="1"/>
    </location>
</feature>
<keyword evidence="4" id="KW-0472">Membrane</keyword>
<evidence type="ECO:0000313" key="7">
    <source>
        <dbReference type="Proteomes" id="UP000076738"/>
    </source>
</evidence>
<name>A0A167GSJ5_CALVF</name>
<evidence type="ECO:0000256" key="3">
    <source>
        <dbReference type="ARBA" id="ARBA00022989"/>
    </source>
</evidence>
<accession>A0A167GSJ5</accession>
<evidence type="ECO:0000256" key="5">
    <source>
        <dbReference type="SAM" id="SignalP"/>
    </source>
</evidence>
<dbReference type="PANTHER" id="PTHR47549">
    <property type="entry name" value="GOLGI APPARATUS MEMBRANE PROTEIN TVP38-RELATED"/>
    <property type="match status" value="1"/>
</dbReference>
<protein>
    <submittedName>
        <fullName evidence="6">Uncharacterized protein</fullName>
    </submittedName>
</protein>
<keyword evidence="3" id="KW-1133">Transmembrane helix</keyword>
<keyword evidence="5" id="KW-0732">Signal</keyword>
<comment type="subcellular location">
    <subcellularLocation>
        <location evidence="1">Endomembrane system</location>
        <topology evidence="1">Multi-pass membrane protein</topology>
    </subcellularLocation>
</comment>
<keyword evidence="2" id="KW-0812">Transmembrane</keyword>
<feature type="chain" id="PRO_5007887100" evidence="5">
    <location>
        <begin position="20"/>
        <end position="66"/>
    </location>
</feature>
<dbReference type="AlphaFoldDB" id="A0A167GSJ5"/>